<dbReference type="InterPro" id="IPR036291">
    <property type="entry name" value="NAD(P)-bd_dom_sf"/>
</dbReference>
<dbReference type="RefSeq" id="WP_249698849.1">
    <property type="nucleotide sequence ID" value="NZ_JAMFLX010000007.1"/>
</dbReference>
<sequence length="275" mass="29456">MKQTVLITGCSTGIGRALALEFNKKGYCVWATARNIDSLTDLVEAGIHTATLDVTNEQNRQDVIDQIISSHGRIDILVNNAGYGAMGPVAEAPESALRQQFETNVFAPTFFVKQLLPVMKKQGSGLIINLGSVSGILTTPFSGMYCASKAALHSLNEAMVMELKPFGIDVVNVQPGGVKSSFGSNASKTLGILPKDSVYNAIKDAIEARAVASQNSPSSPEGLAEKVVSIIASGKRPQIIRYGHGSIAFPFMARWLPGKLVRRVLSHKFKLDQLA</sequence>
<evidence type="ECO:0000313" key="5">
    <source>
        <dbReference type="Proteomes" id="UP001203338"/>
    </source>
</evidence>
<comment type="similarity">
    <text evidence="1 3">Belongs to the short-chain dehydrogenases/reductases (SDR) family.</text>
</comment>
<dbReference type="SUPFAM" id="SSF51735">
    <property type="entry name" value="NAD(P)-binding Rossmann-fold domains"/>
    <property type="match status" value="1"/>
</dbReference>
<gene>
    <name evidence="4" type="ORF">M3P05_07405</name>
</gene>
<keyword evidence="5" id="KW-1185">Reference proteome</keyword>
<protein>
    <submittedName>
        <fullName evidence="4">SDR family oxidoreductase</fullName>
    </submittedName>
</protein>
<dbReference type="PANTHER" id="PTHR44169:SF6">
    <property type="entry name" value="NADPH-DEPENDENT 1-ACYLDIHYDROXYACETONE PHOSPHATE REDUCTASE"/>
    <property type="match status" value="1"/>
</dbReference>
<dbReference type="NCBIfam" id="NF004284">
    <property type="entry name" value="PRK05693.1"/>
    <property type="match status" value="1"/>
</dbReference>
<dbReference type="InterPro" id="IPR002347">
    <property type="entry name" value="SDR_fam"/>
</dbReference>
<dbReference type="PRINTS" id="PR00080">
    <property type="entry name" value="SDRFAMILY"/>
</dbReference>
<dbReference type="Gene3D" id="3.40.50.720">
    <property type="entry name" value="NAD(P)-binding Rossmann-like Domain"/>
    <property type="match status" value="1"/>
</dbReference>
<keyword evidence="2" id="KW-0560">Oxidoreductase</keyword>
<evidence type="ECO:0000256" key="1">
    <source>
        <dbReference type="ARBA" id="ARBA00006484"/>
    </source>
</evidence>
<dbReference type="PRINTS" id="PR00081">
    <property type="entry name" value="GDHRDH"/>
</dbReference>
<evidence type="ECO:0000313" key="4">
    <source>
        <dbReference type="EMBL" id="MCL6269765.1"/>
    </source>
</evidence>
<proteinExistence type="inferred from homology"/>
<dbReference type="EMBL" id="JAMFLX010000007">
    <property type="protein sequence ID" value="MCL6269765.1"/>
    <property type="molecule type" value="Genomic_DNA"/>
</dbReference>
<name>A0ABT0PEG7_9GAMM</name>
<comment type="caution">
    <text evidence="4">The sequence shown here is derived from an EMBL/GenBank/DDBJ whole genome shotgun (WGS) entry which is preliminary data.</text>
</comment>
<evidence type="ECO:0000256" key="3">
    <source>
        <dbReference type="RuleBase" id="RU000363"/>
    </source>
</evidence>
<reference evidence="4 5" key="1">
    <citation type="submission" date="2022-05" db="EMBL/GenBank/DDBJ databases">
        <authorList>
            <person name="Park J.-S."/>
        </authorList>
    </citation>
    <scope>NUCLEOTIDE SEQUENCE [LARGE SCALE GENOMIC DNA]</scope>
    <source>
        <strain evidence="4 5">2012CJ34-2</strain>
    </source>
</reference>
<organism evidence="4 5">
    <name type="scientific">Parendozoicomonas callyspongiae</name>
    <dbReference type="NCBI Taxonomy" id="2942213"/>
    <lineage>
        <taxon>Bacteria</taxon>
        <taxon>Pseudomonadati</taxon>
        <taxon>Pseudomonadota</taxon>
        <taxon>Gammaproteobacteria</taxon>
        <taxon>Oceanospirillales</taxon>
        <taxon>Endozoicomonadaceae</taxon>
        <taxon>Parendozoicomonas</taxon>
    </lineage>
</organism>
<dbReference type="CDD" id="cd05374">
    <property type="entry name" value="17beta-HSD-like_SDR_c"/>
    <property type="match status" value="1"/>
</dbReference>
<dbReference type="Proteomes" id="UP001203338">
    <property type="component" value="Unassembled WGS sequence"/>
</dbReference>
<dbReference type="Pfam" id="PF00106">
    <property type="entry name" value="adh_short"/>
    <property type="match status" value="1"/>
</dbReference>
<accession>A0ABT0PEG7</accession>
<evidence type="ECO:0000256" key="2">
    <source>
        <dbReference type="ARBA" id="ARBA00023002"/>
    </source>
</evidence>
<dbReference type="PANTHER" id="PTHR44169">
    <property type="entry name" value="NADPH-DEPENDENT 1-ACYLDIHYDROXYACETONE PHOSPHATE REDUCTASE"/>
    <property type="match status" value="1"/>
</dbReference>